<dbReference type="Gene3D" id="1.20.5.2210">
    <property type="match status" value="1"/>
</dbReference>
<keyword evidence="5 9" id="KW-0999">Mitochondrion inner membrane</keyword>
<name>A0AA36GF62_9BILA</name>
<evidence type="ECO:0000256" key="10">
    <source>
        <dbReference type="SAM" id="MobiDB-lite"/>
    </source>
</evidence>
<evidence type="ECO:0000256" key="7">
    <source>
        <dbReference type="ARBA" id="ARBA00023128"/>
    </source>
</evidence>
<dbReference type="EMBL" id="CATQJA010002665">
    <property type="protein sequence ID" value="CAJ0583011.1"/>
    <property type="molecule type" value="Genomic_DNA"/>
</dbReference>
<evidence type="ECO:0000313" key="11">
    <source>
        <dbReference type="EMBL" id="CAJ0583011.1"/>
    </source>
</evidence>
<evidence type="ECO:0000256" key="5">
    <source>
        <dbReference type="ARBA" id="ARBA00022792"/>
    </source>
</evidence>
<dbReference type="SUPFAM" id="SSF161060">
    <property type="entry name" value="ATP synthase B chain-like"/>
    <property type="match status" value="1"/>
</dbReference>
<dbReference type="GO" id="GO:0046933">
    <property type="term" value="F:proton-transporting ATP synthase activity, rotational mechanism"/>
    <property type="evidence" value="ECO:0007669"/>
    <property type="project" value="TreeGrafter"/>
</dbReference>
<evidence type="ECO:0000256" key="3">
    <source>
        <dbReference type="ARBA" id="ARBA00022547"/>
    </source>
</evidence>
<organism evidence="11 12">
    <name type="scientific">Mesorhabditis spiculigera</name>
    <dbReference type="NCBI Taxonomy" id="96644"/>
    <lineage>
        <taxon>Eukaryota</taxon>
        <taxon>Metazoa</taxon>
        <taxon>Ecdysozoa</taxon>
        <taxon>Nematoda</taxon>
        <taxon>Chromadorea</taxon>
        <taxon>Rhabditida</taxon>
        <taxon>Rhabditina</taxon>
        <taxon>Rhabditomorpha</taxon>
        <taxon>Rhabditoidea</taxon>
        <taxon>Rhabditidae</taxon>
        <taxon>Mesorhabditinae</taxon>
        <taxon>Mesorhabditis</taxon>
    </lineage>
</organism>
<evidence type="ECO:0000256" key="9">
    <source>
        <dbReference type="RuleBase" id="RU368017"/>
    </source>
</evidence>
<evidence type="ECO:0000256" key="8">
    <source>
        <dbReference type="ARBA" id="ARBA00023136"/>
    </source>
</evidence>
<evidence type="ECO:0000256" key="4">
    <source>
        <dbReference type="ARBA" id="ARBA00022781"/>
    </source>
</evidence>
<comment type="caution">
    <text evidence="11">The sequence shown here is derived from an EMBL/GenBank/DDBJ whole genome shotgun (WGS) entry which is preliminary data.</text>
</comment>
<accession>A0AA36GF62</accession>
<evidence type="ECO:0000256" key="2">
    <source>
        <dbReference type="ARBA" id="ARBA00022448"/>
    </source>
</evidence>
<comment type="subcellular location">
    <subcellularLocation>
        <location evidence="9">Mitochondrion</location>
    </subcellularLocation>
    <subcellularLocation>
        <location evidence="9">Mitochondrion inner membrane</location>
    </subcellularLocation>
</comment>
<evidence type="ECO:0000256" key="1">
    <source>
        <dbReference type="ARBA" id="ARBA00007479"/>
    </source>
</evidence>
<keyword evidence="7 9" id="KW-0496">Mitochondrion</keyword>
<dbReference type="GO" id="GO:0045259">
    <property type="term" value="C:proton-transporting ATP synthase complex"/>
    <property type="evidence" value="ECO:0007669"/>
    <property type="project" value="UniProtKB-KW"/>
</dbReference>
<reference evidence="11" key="1">
    <citation type="submission" date="2023-06" db="EMBL/GenBank/DDBJ databases">
        <authorList>
            <person name="Delattre M."/>
        </authorList>
    </citation>
    <scope>NUCLEOTIDE SEQUENCE</scope>
    <source>
        <strain evidence="11">AF72</strain>
    </source>
</reference>
<dbReference type="Pfam" id="PF05405">
    <property type="entry name" value="Mt_ATP-synt_B"/>
    <property type="match status" value="1"/>
</dbReference>
<dbReference type="Proteomes" id="UP001177023">
    <property type="component" value="Unassembled WGS sequence"/>
</dbReference>
<dbReference type="GO" id="GO:0005743">
    <property type="term" value="C:mitochondrial inner membrane"/>
    <property type="evidence" value="ECO:0007669"/>
    <property type="project" value="UniProtKB-SubCell"/>
</dbReference>
<dbReference type="AlphaFoldDB" id="A0AA36GF62"/>
<keyword evidence="4 9" id="KW-0375">Hydrogen ion transport</keyword>
<proteinExistence type="inferred from homology"/>
<keyword evidence="8 9" id="KW-0472">Membrane</keyword>
<sequence>MEKEGRSVKMANREGMGPMEVWDHRDSQETTVSKESKDWLANLVIRGLVVTKARLALLDPSGAPAPGANLGPKALLDHGASKGLEESLVKKKDHLEDRGLMPDIALVRVDHRVAAMSLSRLVPSKGAQRLLLVPVQSRGAAHAAPATAVKAEDEEPGFFQKVSLRFRGVPLKGESQRPKSMFDDIGKEWSAPEPLPEVPKDFKEYPERDLVNYPYPARPMYPPKTRLLMVPDSWCTPLQKITGTSGPYLFFGGLFAFLVNKELWVYEEQGHMTAGWILFYLLISKSVGFRLDKYLYGEYQNRMNYFKGLIQEDLKDATEFRKTSALETDSLSTVKDSFPTIMKENMELQLEATYRKNVSTISTELQRRLNYLKDTEDAKSRFERDLMLKWIVNGVEQQAKDPKFKDQFLSNSIQQLKGLKVNL</sequence>
<keyword evidence="6 9" id="KW-0406">Ion transport</keyword>
<gene>
    <name evidence="11" type="ORF">MSPICULIGERA_LOCUS21129</name>
</gene>
<evidence type="ECO:0000256" key="6">
    <source>
        <dbReference type="ARBA" id="ARBA00023065"/>
    </source>
</evidence>
<feature type="region of interest" description="Disordered" evidence="10">
    <location>
        <begin position="1"/>
        <end position="29"/>
    </location>
</feature>
<dbReference type="InterPro" id="IPR013837">
    <property type="entry name" value="ATP_synth_F0_suB"/>
</dbReference>
<keyword evidence="3 9" id="KW-0138">CF(0)</keyword>
<keyword evidence="2 9" id="KW-0813">Transport</keyword>
<protein>
    <recommendedName>
        <fullName evidence="9">ATP synthase subunit b</fullName>
    </recommendedName>
</protein>
<dbReference type="PANTHER" id="PTHR12733:SF3">
    <property type="entry name" value="ATP SYNTHASE F(0) COMPLEX SUBUNIT B1, MITOCHONDRIAL"/>
    <property type="match status" value="1"/>
</dbReference>
<comment type="subunit">
    <text evidence="9">F-type ATPases have 2 components, CF(1) - the catalytic core - and CF(0) - the membrane proton channel. CF(1) and CF(0) have multiple subunits.</text>
</comment>
<comment type="function">
    <text evidence="9">Subunit b, of the mitochondrial membrane ATP synthase complex (F(1)F(0) ATP synthase or Complex V) that produces ATP from ADP in the presence of a proton gradient across the membrane which is generated by electron transport complexes of the respiratory chain. ATP synthase complex consist of a soluble F(1) head domain - the catalytic core - and a membrane F(1) domain - the membrane proton channel. These two domains are linked by a central stalk rotating inside the F(1) region and a stationary peripheral stalk. During catalysis, ATP synthesis in the catalytic domain of F(1) is coupled via a rotary mechanism of the central stalk subunits to proton translocation. In vivo, can only synthesize ATP although its ATP hydrolase activity can be activated artificially in vitro. Part of the complex F(0) domain. Part of the complex F(0) domain and the peripheric stalk, which acts as a stator to hold the catalytic alpha(3)beta(3) subcomplex and subunit a/ATP6 static relative to the rotary elements.</text>
</comment>
<dbReference type="InterPro" id="IPR008688">
    <property type="entry name" value="ATP_synth_Bsub_B/MI25"/>
</dbReference>
<feature type="non-terminal residue" evidence="11">
    <location>
        <position position="1"/>
    </location>
</feature>
<keyword evidence="12" id="KW-1185">Reference proteome</keyword>
<evidence type="ECO:0000313" key="12">
    <source>
        <dbReference type="Proteomes" id="UP001177023"/>
    </source>
</evidence>
<comment type="similarity">
    <text evidence="1 9">Belongs to the eukaryotic ATPase B chain family.</text>
</comment>
<dbReference type="PANTHER" id="PTHR12733">
    <property type="entry name" value="MITOCHONDRIAL ATP SYNTHASE B CHAIN"/>
    <property type="match status" value="1"/>
</dbReference>